<feature type="domain" description="Metallo-beta-lactamase" evidence="1">
    <location>
        <begin position="74"/>
        <end position="243"/>
    </location>
</feature>
<dbReference type="SUPFAM" id="SSF57802">
    <property type="entry name" value="Rubredoxin-like"/>
    <property type="match status" value="1"/>
</dbReference>
<evidence type="ECO:0000313" key="2">
    <source>
        <dbReference type="EMBL" id="OAG93185.1"/>
    </source>
</evidence>
<dbReference type="SUPFAM" id="SSF56281">
    <property type="entry name" value="Metallo-hydrolase/oxidoreductase"/>
    <property type="match status" value="1"/>
</dbReference>
<protein>
    <submittedName>
        <fullName evidence="2">MBL fold metallo-hydrolase</fullName>
    </submittedName>
</protein>
<dbReference type="InterPro" id="IPR036866">
    <property type="entry name" value="RibonucZ/Hydroxyglut_hydro"/>
</dbReference>
<evidence type="ECO:0000259" key="1">
    <source>
        <dbReference type="SMART" id="SM00849"/>
    </source>
</evidence>
<proteinExistence type="predicted"/>
<keyword evidence="2" id="KW-0378">Hydrolase</keyword>
<dbReference type="GO" id="GO:0016787">
    <property type="term" value="F:hydrolase activity"/>
    <property type="evidence" value="ECO:0007669"/>
    <property type="project" value="UniProtKB-KW"/>
</dbReference>
<dbReference type="SMART" id="SM00849">
    <property type="entry name" value="Lactamase_B"/>
    <property type="match status" value="1"/>
</dbReference>
<comment type="caution">
    <text evidence="2">The sequence shown here is derived from an EMBL/GenBank/DDBJ whole genome shotgun (WGS) entry which is preliminary data.</text>
</comment>
<sequence>MNKWICTTCGTQYAERETPPAHCPICEDERQYIRPGGQTWTTLEKLKVGGYRNAFYAHEPNLLGVETVPEFAIGQHAKLLRTPYGNILWDCISYVDDVTVQLIQGIGGIHAMAISHPHFYSSMVEWAERFEAPIYLHDHDRQWVMQASERIQFWKGSQVELNPEVTLVHVGGHFAGSSVLLWKAGAKGKGALLTGDTVSVSDDRRFVSFMYSFPNRIPLSATMIKTVRSRLEPLSFDRLYGTQADTVIESDAKGAVLRSAGRYVEALVEGFLSSTMFSIDT</sequence>
<dbReference type="PANTHER" id="PTHR36839:SF1">
    <property type="entry name" value="METALLO-BETA-LACTAMASE FAMILY PROTEIN (AFU_ORTHOLOGUE AFUA_5G12770)"/>
    <property type="match status" value="1"/>
</dbReference>
<name>A0A853K870_9BACL</name>
<dbReference type="InterPro" id="IPR001279">
    <property type="entry name" value="Metallo-B-lactamas"/>
</dbReference>
<dbReference type="EMBL" id="LSUQ01000047">
    <property type="protein sequence ID" value="OAG93185.1"/>
    <property type="molecule type" value="Genomic_DNA"/>
</dbReference>
<dbReference type="AlphaFoldDB" id="A0A853K870"/>
<dbReference type="Proteomes" id="UP000077421">
    <property type="component" value="Unassembled WGS sequence"/>
</dbReference>
<reference evidence="2 3" key="1">
    <citation type="submission" date="2016-02" db="EMBL/GenBank/DDBJ databases">
        <title>Draft genome sequence of Acidibacillus ferrooxidans SLC66.</title>
        <authorList>
            <person name="Oliveira G."/>
            <person name="Nancucheo I."/>
            <person name="Dall'Agnol H."/>
            <person name="Johnson B."/>
            <person name="Oliveira R."/>
            <person name="Nunes G.L."/>
            <person name="Tzotzos G."/>
            <person name="Orellana S.C."/>
            <person name="Salim A.C."/>
            <person name="Araujo F.M."/>
        </authorList>
    </citation>
    <scope>NUCLEOTIDE SEQUENCE [LARGE SCALE GENOMIC DNA]</scope>
    <source>
        <strain evidence="2 3">SLC66</strain>
    </source>
</reference>
<dbReference type="PANTHER" id="PTHR36839">
    <property type="entry name" value="METALLO-BETA-LACTAMASE FAMILY PROTEIN (AFU_ORTHOLOGUE AFUA_5G12770)"/>
    <property type="match status" value="1"/>
</dbReference>
<dbReference type="Gene3D" id="2.20.28.10">
    <property type="match status" value="1"/>
</dbReference>
<organism evidence="2 3">
    <name type="scientific">Ferroacidibacillus organovorans</name>
    <dbReference type="NCBI Taxonomy" id="1765683"/>
    <lineage>
        <taxon>Bacteria</taxon>
        <taxon>Bacillati</taxon>
        <taxon>Bacillota</taxon>
        <taxon>Bacilli</taxon>
        <taxon>Bacillales</taxon>
        <taxon>Alicyclobacillaceae</taxon>
        <taxon>Ferroacidibacillus</taxon>
    </lineage>
</organism>
<dbReference type="RefSeq" id="WP_067566308.1">
    <property type="nucleotide sequence ID" value="NZ_LSUQ01000047.1"/>
</dbReference>
<accession>A0A853K870</accession>
<gene>
    <name evidence="2" type="ORF">AYW79_12030</name>
</gene>
<evidence type="ECO:0000313" key="3">
    <source>
        <dbReference type="Proteomes" id="UP000077421"/>
    </source>
</evidence>
<dbReference type="Gene3D" id="3.60.15.10">
    <property type="entry name" value="Ribonuclease Z/Hydroxyacylglutathione hydrolase-like"/>
    <property type="match status" value="1"/>
</dbReference>